<comment type="subunit">
    <text evidence="9">Homotetramer.</text>
</comment>
<evidence type="ECO:0000256" key="2">
    <source>
        <dbReference type="ARBA" id="ARBA00022600"/>
    </source>
</evidence>
<name>A0ABT2S7H8_9FIRM</name>
<dbReference type="InterPro" id="IPR011831">
    <property type="entry name" value="ADP-Glc_PPase"/>
</dbReference>
<dbReference type="PROSITE" id="PS00810">
    <property type="entry name" value="ADP_GLC_PYROPHOSPH_3"/>
    <property type="match status" value="1"/>
</dbReference>
<dbReference type="InterPro" id="IPR023049">
    <property type="entry name" value="GlgC_bac"/>
</dbReference>
<evidence type="ECO:0000313" key="12">
    <source>
        <dbReference type="EMBL" id="MCU6700545.1"/>
    </source>
</evidence>
<evidence type="ECO:0000259" key="10">
    <source>
        <dbReference type="Pfam" id="PF00483"/>
    </source>
</evidence>
<keyword evidence="5 9" id="KW-0547">Nucleotide-binding</keyword>
<dbReference type="GO" id="GO:0008878">
    <property type="term" value="F:glucose-1-phosphate adenylyltransferase activity"/>
    <property type="evidence" value="ECO:0007669"/>
    <property type="project" value="UniProtKB-EC"/>
</dbReference>
<dbReference type="HAMAP" id="MF_00624">
    <property type="entry name" value="GlgC"/>
    <property type="match status" value="1"/>
</dbReference>
<dbReference type="EC" id="2.7.7.27" evidence="9"/>
<evidence type="ECO:0000256" key="5">
    <source>
        <dbReference type="ARBA" id="ARBA00022741"/>
    </source>
</evidence>
<dbReference type="InterPro" id="IPR005835">
    <property type="entry name" value="NTP_transferase_dom"/>
</dbReference>
<dbReference type="NCBIfam" id="TIGR02091">
    <property type="entry name" value="glgC"/>
    <property type="match status" value="1"/>
</dbReference>
<gene>
    <name evidence="9" type="primary">glgC</name>
    <name evidence="12" type="ORF">OCV65_09930</name>
</gene>
<dbReference type="Gene3D" id="2.160.10.10">
    <property type="entry name" value="Hexapeptide repeat proteins"/>
    <property type="match status" value="1"/>
</dbReference>
<comment type="caution">
    <text evidence="9">Lacks conserved residue(s) required for the propagation of feature annotation.</text>
</comment>
<keyword evidence="2 9" id="KW-0321">Glycogen metabolism</keyword>
<dbReference type="InterPro" id="IPR011004">
    <property type="entry name" value="Trimer_LpxA-like_sf"/>
</dbReference>
<keyword evidence="8 9" id="KW-0119">Carbohydrate metabolism</keyword>
<keyword evidence="7 9" id="KW-0320">Glycogen biosynthesis</keyword>
<comment type="function">
    <text evidence="9">Involved in the biosynthesis of ADP-glucose, a building block required for the elongation reactions to produce glycogen. Catalyzes the reaction between ATP and alpha-D-glucose 1-phosphate (G1P) to produce pyrophosphate and ADP-Glc.</text>
</comment>
<comment type="similarity">
    <text evidence="1 9">Belongs to the bacterial/plant glucose-1-phosphate adenylyltransferase family.</text>
</comment>
<dbReference type="Pfam" id="PF00483">
    <property type="entry name" value="NTP_transferase"/>
    <property type="match status" value="1"/>
</dbReference>
<dbReference type="InterPro" id="IPR056818">
    <property type="entry name" value="GlmU/GlgC-like_hexapep"/>
</dbReference>
<feature type="domain" description="Glucose-1-phosphate adenylyltransferase/Bifunctional protein GlmU-like C-terminal hexapeptide" evidence="11">
    <location>
        <begin position="291"/>
        <end position="363"/>
    </location>
</feature>
<evidence type="ECO:0000256" key="1">
    <source>
        <dbReference type="ARBA" id="ARBA00010443"/>
    </source>
</evidence>
<dbReference type="CDD" id="cd04651">
    <property type="entry name" value="LbH_G1P_AT_C"/>
    <property type="match status" value="1"/>
</dbReference>
<dbReference type="InterPro" id="IPR029044">
    <property type="entry name" value="Nucleotide-diphossugar_trans"/>
</dbReference>
<comment type="pathway">
    <text evidence="9">Glycan biosynthesis; glycogen biosynthesis.</text>
</comment>
<comment type="caution">
    <text evidence="12">The sequence shown here is derived from an EMBL/GenBank/DDBJ whole genome shotgun (WGS) entry which is preliminary data.</text>
</comment>
<feature type="binding site" evidence="9">
    <location>
        <position position="101"/>
    </location>
    <ligand>
        <name>alpha-D-glucose 1-phosphate</name>
        <dbReference type="ChEBI" id="CHEBI:58601"/>
    </ligand>
</feature>
<dbReference type="InterPro" id="IPR005836">
    <property type="entry name" value="ADP_Glu_pyroP_CS"/>
</dbReference>
<evidence type="ECO:0000256" key="9">
    <source>
        <dbReference type="HAMAP-Rule" id="MF_00624"/>
    </source>
</evidence>
<feature type="domain" description="Nucleotidyl transferase" evidence="10">
    <location>
        <begin position="8"/>
        <end position="261"/>
    </location>
</feature>
<keyword evidence="4 9" id="KW-0548">Nucleotidyltransferase</keyword>
<evidence type="ECO:0000256" key="8">
    <source>
        <dbReference type="ARBA" id="ARBA00023277"/>
    </source>
</evidence>
<proteinExistence type="inferred from homology"/>
<sequence length="379" mass="41774">MKHNEMLAMILAGGRGSRLHELTNKVAKPAVGYGGKYRIIDFPISNCANSGIDVVGVLTQYESVILNSYVAAGGRWGLDAKDSGVFVLPPREKADANLDVYRGTADAISQNIDFIDGFGPEYLLVLSGDHIYKMDYDKMLSYHKEHNADATIAVIEVPMKEASRFGIMNTDEDGRIVEFEEKPPQPKSNLASMGIYIFNWKQLRKMLVADMKNAESNHDFGKDIIPALLADERKLMAYKFKGYWKDVGTIDSLWEANMDLMETPSPLDLSDPIWKIYTEDTNSLPQYIGEDAKISHAYINQGCVIEGEVKNSVLFTGARIAPEAKIIDSVLMPNVIVEEGAVVTRALIADGVRIGAGAVVGSPDSEHIELIAKRVKGEE</sequence>
<dbReference type="CDD" id="cd02508">
    <property type="entry name" value="ADP_Glucose_PP"/>
    <property type="match status" value="1"/>
</dbReference>
<accession>A0ABT2S7H8</accession>
<dbReference type="Pfam" id="PF24894">
    <property type="entry name" value="Hexapep_GlmU"/>
    <property type="match status" value="1"/>
</dbReference>
<feature type="binding site" evidence="9">
    <location>
        <begin position="181"/>
        <end position="182"/>
    </location>
    <ligand>
        <name>alpha-D-glucose 1-phosphate</name>
        <dbReference type="ChEBI" id="CHEBI:58601"/>
    </ligand>
</feature>
<dbReference type="PROSITE" id="PS00808">
    <property type="entry name" value="ADP_GLC_PYROPHOSPH_1"/>
    <property type="match status" value="1"/>
</dbReference>
<dbReference type="Proteomes" id="UP001207605">
    <property type="component" value="Unassembled WGS sequence"/>
</dbReference>
<evidence type="ECO:0000256" key="6">
    <source>
        <dbReference type="ARBA" id="ARBA00022840"/>
    </source>
</evidence>
<keyword evidence="3 9" id="KW-0808">Transferase</keyword>
<evidence type="ECO:0000256" key="3">
    <source>
        <dbReference type="ARBA" id="ARBA00022679"/>
    </source>
</evidence>
<protein>
    <recommendedName>
        <fullName evidence="9">Glucose-1-phosphate adenylyltransferase</fullName>
        <ecNumber evidence="9">2.7.7.27</ecNumber>
    </recommendedName>
    <alternativeName>
        <fullName evidence="9">ADP-glucose pyrophosphorylase</fullName>
        <shortName evidence="9">ADPGlc PPase</shortName>
    </alternativeName>
    <alternativeName>
        <fullName evidence="9">ADP-glucose synthase</fullName>
    </alternativeName>
</protein>
<dbReference type="SUPFAM" id="SSF51161">
    <property type="entry name" value="Trimeric LpxA-like enzymes"/>
    <property type="match status" value="1"/>
</dbReference>
<reference evidence="12 13" key="1">
    <citation type="journal article" date="2021" name="ISME Commun">
        <title>Automated analysis of genomic sequences facilitates high-throughput and comprehensive description of bacteria.</title>
        <authorList>
            <person name="Hitch T.C.A."/>
        </authorList>
    </citation>
    <scope>NUCLEOTIDE SEQUENCE [LARGE SCALE GENOMIC DNA]</scope>
    <source>
        <strain evidence="12 13">Sanger_02</strain>
    </source>
</reference>
<dbReference type="Gene3D" id="3.90.550.10">
    <property type="entry name" value="Spore Coat Polysaccharide Biosynthesis Protein SpsA, Chain A"/>
    <property type="match status" value="1"/>
</dbReference>
<dbReference type="EMBL" id="JAOQJV010000013">
    <property type="protein sequence ID" value="MCU6700545.1"/>
    <property type="molecule type" value="Genomic_DNA"/>
</dbReference>
<evidence type="ECO:0000256" key="7">
    <source>
        <dbReference type="ARBA" id="ARBA00023056"/>
    </source>
</evidence>
<dbReference type="RefSeq" id="WP_262581893.1">
    <property type="nucleotide sequence ID" value="NZ_JAOQJV010000013.1"/>
</dbReference>
<dbReference type="SUPFAM" id="SSF53448">
    <property type="entry name" value="Nucleotide-diphospho-sugar transferases"/>
    <property type="match status" value="1"/>
</dbReference>
<feature type="binding site" evidence="9">
    <location>
        <position position="192"/>
    </location>
    <ligand>
        <name>alpha-D-glucose 1-phosphate</name>
        <dbReference type="ChEBI" id="CHEBI:58601"/>
    </ligand>
</feature>
<organism evidence="12 13">
    <name type="scientific">Dorea ammoniilytica</name>
    <dbReference type="NCBI Taxonomy" id="2981788"/>
    <lineage>
        <taxon>Bacteria</taxon>
        <taxon>Bacillati</taxon>
        <taxon>Bacillota</taxon>
        <taxon>Clostridia</taxon>
        <taxon>Lachnospirales</taxon>
        <taxon>Lachnospiraceae</taxon>
        <taxon>Dorea</taxon>
    </lineage>
</organism>
<dbReference type="NCBIfam" id="NF003670">
    <property type="entry name" value="PRK05293.1"/>
    <property type="match status" value="1"/>
</dbReference>
<keyword evidence="6 9" id="KW-0067">ATP-binding</keyword>
<dbReference type="PANTHER" id="PTHR43523">
    <property type="entry name" value="GLUCOSE-1-PHOSPHATE ADENYLYLTRANSFERASE-RELATED"/>
    <property type="match status" value="1"/>
</dbReference>
<keyword evidence="13" id="KW-1185">Reference proteome</keyword>
<feature type="binding site" evidence="9">
    <location>
        <position position="166"/>
    </location>
    <ligand>
        <name>alpha-D-glucose 1-phosphate</name>
        <dbReference type="ChEBI" id="CHEBI:58601"/>
    </ligand>
</feature>
<evidence type="ECO:0000259" key="11">
    <source>
        <dbReference type="Pfam" id="PF24894"/>
    </source>
</evidence>
<evidence type="ECO:0000313" key="13">
    <source>
        <dbReference type="Proteomes" id="UP001207605"/>
    </source>
</evidence>
<feature type="site" description="Could play a key role in the communication between the regulatory and the substrate sites" evidence="9">
    <location>
        <position position="60"/>
    </location>
</feature>
<comment type="catalytic activity">
    <reaction evidence="9">
        <text>alpha-D-glucose 1-phosphate + ATP + H(+) = ADP-alpha-D-glucose + diphosphate</text>
        <dbReference type="Rhea" id="RHEA:12120"/>
        <dbReference type="ChEBI" id="CHEBI:15378"/>
        <dbReference type="ChEBI" id="CHEBI:30616"/>
        <dbReference type="ChEBI" id="CHEBI:33019"/>
        <dbReference type="ChEBI" id="CHEBI:57498"/>
        <dbReference type="ChEBI" id="CHEBI:58601"/>
        <dbReference type="EC" id="2.7.7.27"/>
    </reaction>
</comment>
<dbReference type="PANTHER" id="PTHR43523:SF2">
    <property type="entry name" value="GLUCOSE-1-PHOSPHATE ADENYLYLTRANSFERASE"/>
    <property type="match status" value="1"/>
</dbReference>
<evidence type="ECO:0000256" key="4">
    <source>
        <dbReference type="ARBA" id="ARBA00022695"/>
    </source>
</evidence>